<protein>
    <submittedName>
        <fullName evidence="11">Zinc finger protein 536</fullName>
    </submittedName>
</protein>
<dbReference type="GO" id="GO:0000978">
    <property type="term" value="F:RNA polymerase II cis-regulatory region sequence-specific DNA binding"/>
    <property type="evidence" value="ECO:0007669"/>
    <property type="project" value="TreeGrafter"/>
</dbReference>
<dbReference type="Pfam" id="PF00096">
    <property type="entry name" value="zf-C2H2"/>
    <property type="match status" value="2"/>
</dbReference>
<name>A0A5B7HVA0_PORTR</name>
<feature type="domain" description="C2H2-type" evidence="10">
    <location>
        <begin position="1"/>
        <end position="28"/>
    </location>
</feature>
<evidence type="ECO:0000256" key="3">
    <source>
        <dbReference type="ARBA" id="ARBA00022737"/>
    </source>
</evidence>
<evidence type="ECO:0000256" key="6">
    <source>
        <dbReference type="ARBA" id="ARBA00023125"/>
    </source>
</evidence>
<evidence type="ECO:0000313" key="12">
    <source>
        <dbReference type="Proteomes" id="UP000324222"/>
    </source>
</evidence>
<dbReference type="Gene3D" id="3.30.160.60">
    <property type="entry name" value="Classic Zinc Finger"/>
    <property type="match status" value="2"/>
</dbReference>
<keyword evidence="2" id="KW-0479">Metal-binding</keyword>
<reference evidence="11 12" key="1">
    <citation type="submission" date="2019-05" db="EMBL/GenBank/DDBJ databases">
        <title>Another draft genome of Portunus trituberculatus and its Hox gene families provides insights of decapod evolution.</title>
        <authorList>
            <person name="Jeong J.-H."/>
            <person name="Song I."/>
            <person name="Kim S."/>
            <person name="Choi T."/>
            <person name="Kim D."/>
            <person name="Ryu S."/>
            <person name="Kim W."/>
        </authorList>
    </citation>
    <scope>NUCLEOTIDE SEQUENCE [LARGE SCALE GENOMIC DNA]</scope>
    <source>
        <tissue evidence="11">Muscle</tissue>
    </source>
</reference>
<comment type="caution">
    <text evidence="11">The sequence shown here is derived from an EMBL/GenBank/DDBJ whole genome shotgun (WGS) entry which is preliminary data.</text>
</comment>
<dbReference type="Proteomes" id="UP000324222">
    <property type="component" value="Unassembled WGS sequence"/>
</dbReference>
<comment type="subcellular location">
    <subcellularLocation>
        <location evidence="1">Nucleus</location>
    </subcellularLocation>
</comment>
<gene>
    <name evidence="11" type="primary">ZNF536_6</name>
    <name evidence="11" type="ORF">E2C01_068052</name>
</gene>
<dbReference type="AlphaFoldDB" id="A0A5B7HVA0"/>
<dbReference type="SMART" id="SM00355">
    <property type="entry name" value="ZnF_C2H2"/>
    <property type="match status" value="2"/>
</dbReference>
<dbReference type="EMBL" id="VSRR010037369">
    <property type="protein sequence ID" value="MPC73715.1"/>
    <property type="molecule type" value="Genomic_DNA"/>
</dbReference>
<dbReference type="GO" id="GO:0008270">
    <property type="term" value="F:zinc ion binding"/>
    <property type="evidence" value="ECO:0007669"/>
    <property type="project" value="UniProtKB-KW"/>
</dbReference>
<evidence type="ECO:0000256" key="9">
    <source>
        <dbReference type="SAM" id="MobiDB-lite"/>
    </source>
</evidence>
<dbReference type="PANTHER" id="PTHR23235">
    <property type="entry name" value="KRUEPPEL-LIKE TRANSCRIPTION FACTOR"/>
    <property type="match status" value="1"/>
</dbReference>
<dbReference type="FunFam" id="3.30.160.60:FF:001450">
    <property type="entry name" value="zinc finger protein 774"/>
    <property type="match status" value="1"/>
</dbReference>
<evidence type="ECO:0000256" key="7">
    <source>
        <dbReference type="ARBA" id="ARBA00023242"/>
    </source>
</evidence>
<keyword evidence="6" id="KW-0238">DNA-binding</keyword>
<evidence type="ECO:0000256" key="4">
    <source>
        <dbReference type="ARBA" id="ARBA00022771"/>
    </source>
</evidence>
<evidence type="ECO:0000256" key="8">
    <source>
        <dbReference type="PROSITE-ProRule" id="PRU00042"/>
    </source>
</evidence>
<accession>A0A5B7HVA0</accession>
<evidence type="ECO:0000256" key="5">
    <source>
        <dbReference type="ARBA" id="ARBA00022833"/>
    </source>
</evidence>
<feature type="region of interest" description="Disordered" evidence="9">
    <location>
        <begin position="57"/>
        <end position="80"/>
    </location>
</feature>
<evidence type="ECO:0000256" key="2">
    <source>
        <dbReference type="ARBA" id="ARBA00022723"/>
    </source>
</evidence>
<keyword evidence="7" id="KW-0539">Nucleus</keyword>
<dbReference type="GO" id="GO:0000981">
    <property type="term" value="F:DNA-binding transcription factor activity, RNA polymerase II-specific"/>
    <property type="evidence" value="ECO:0007669"/>
    <property type="project" value="TreeGrafter"/>
</dbReference>
<keyword evidence="5" id="KW-0862">Zinc</keyword>
<keyword evidence="4 8" id="KW-0863">Zinc-finger</keyword>
<dbReference type="PANTHER" id="PTHR23235:SF120">
    <property type="entry name" value="KRUPPEL-LIKE FACTOR 15"/>
    <property type="match status" value="1"/>
</dbReference>
<proteinExistence type="predicted"/>
<keyword evidence="3" id="KW-0677">Repeat</keyword>
<dbReference type="GO" id="GO:0005634">
    <property type="term" value="C:nucleus"/>
    <property type="evidence" value="ECO:0007669"/>
    <property type="project" value="UniProtKB-SubCell"/>
</dbReference>
<evidence type="ECO:0000313" key="11">
    <source>
        <dbReference type="EMBL" id="MPC73715.1"/>
    </source>
</evidence>
<organism evidence="11 12">
    <name type="scientific">Portunus trituberculatus</name>
    <name type="common">Swimming crab</name>
    <name type="synonym">Neptunus trituberculatus</name>
    <dbReference type="NCBI Taxonomy" id="210409"/>
    <lineage>
        <taxon>Eukaryota</taxon>
        <taxon>Metazoa</taxon>
        <taxon>Ecdysozoa</taxon>
        <taxon>Arthropoda</taxon>
        <taxon>Crustacea</taxon>
        <taxon>Multicrustacea</taxon>
        <taxon>Malacostraca</taxon>
        <taxon>Eumalacostraca</taxon>
        <taxon>Eucarida</taxon>
        <taxon>Decapoda</taxon>
        <taxon>Pleocyemata</taxon>
        <taxon>Brachyura</taxon>
        <taxon>Eubrachyura</taxon>
        <taxon>Portunoidea</taxon>
        <taxon>Portunidae</taxon>
        <taxon>Portuninae</taxon>
        <taxon>Portunus</taxon>
    </lineage>
</organism>
<dbReference type="PROSITE" id="PS50157">
    <property type="entry name" value="ZINC_FINGER_C2H2_2"/>
    <property type="match status" value="1"/>
</dbReference>
<dbReference type="InterPro" id="IPR036236">
    <property type="entry name" value="Znf_C2H2_sf"/>
</dbReference>
<dbReference type="PROSITE" id="PS00028">
    <property type="entry name" value="ZINC_FINGER_C2H2_1"/>
    <property type="match status" value="1"/>
</dbReference>
<sequence length="80" mass="9109">MVCGLCGRVFRSSVDLTRHIRTHTGEKPFHCPHCPYRAAHKSNVQRHIRTRHLLLHQHQQEASHPCLPAPTPTALDHPPS</sequence>
<keyword evidence="12" id="KW-1185">Reference proteome</keyword>
<evidence type="ECO:0000256" key="1">
    <source>
        <dbReference type="ARBA" id="ARBA00004123"/>
    </source>
</evidence>
<evidence type="ECO:0000259" key="10">
    <source>
        <dbReference type="PROSITE" id="PS50157"/>
    </source>
</evidence>
<dbReference type="FunFam" id="3.30.160.60:FF:001967">
    <property type="entry name" value="Ras-responsive element-binding protein"/>
    <property type="match status" value="1"/>
</dbReference>
<dbReference type="InterPro" id="IPR013087">
    <property type="entry name" value="Znf_C2H2_type"/>
</dbReference>
<dbReference type="SUPFAM" id="SSF57667">
    <property type="entry name" value="beta-beta-alpha zinc fingers"/>
    <property type="match status" value="1"/>
</dbReference>